<name>A0AAV7KYN6_PLEWA</name>
<gene>
    <name evidence="2" type="ORF">NDU88_000738</name>
</gene>
<reference evidence="2" key="1">
    <citation type="journal article" date="2022" name="bioRxiv">
        <title>Sequencing and chromosome-scale assembly of the giantPleurodeles waltlgenome.</title>
        <authorList>
            <person name="Brown T."/>
            <person name="Elewa A."/>
            <person name="Iarovenko S."/>
            <person name="Subramanian E."/>
            <person name="Araus A.J."/>
            <person name="Petzold A."/>
            <person name="Susuki M."/>
            <person name="Suzuki K.-i.T."/>
            <person name="Hayashi T."/>
            <person name="Toyoda A."/>
            <person name="Oliveira C."/>
            <person name="Osipova E."/>
            <person name="Leigh N.D."/>
            <person name="Simon A."/>
            <person name="Yun M.H."/>
        </authorList>
    </citation>
    <scope>NUCLEOTIDE SEQUENCE</scope>
    <source>
        <strain evidence="2">20211129_DDA</strain>
        <tissue evidence="2">Liver</tissue>
    </source>
</reference>
<evidence type="ECO:0000313" key="2">
    <source>
        <dbReference type="EMBL" id="KAJ1080540.1"/>
    </source>
</evidence>
<dbReference type="EMBL" id="JANPWB010000016">
    <property type="protein sequence ID" value="KAJ1080540.1"/>
    <property type="molecule type" value="Genomic_DNA"/>
</dbReference>
<feature type="compositionally biased region" description="Basic and acidic residues" evidence="1">
    <location>
        <begin position="33"/>
        <end position="44"/>
    </location>
</feature>
<proteinExistence type="predicted"/>
<evidence type="ECO:0000256" key="1">
    <source>
        <dbReference type="SAM" id="MobiDB-lite"/>
    </source>
</evidence>
<comment type="caution">
    <text evidence="2">The sequence shown here is derived from an EMBL/GenBank/DDBJ whole genome shotgun (WGS) entry which is preliminary data.</text>
</comment>
<feature type="region of interest" description="Disordered" evidence="1">
    <location>
        <begin position="61"/>
        <end position="92"/>
    </location>
</feature>
<feature type="region of interest" description="Disordered" evidence="1">
    <location>
        <begin position="21"/>
        <end position="44"/>
    </location>
</feature>
<dbReference type="AlphaFoldDB" id="A0AAV7KYN6"/>
<sequence>MSNFLRMLEERLLPFIEPKDTMKRAGKPSGETVIKRERPSEAYEDSLKDAVVQPLPLVASHRDRQPVPRGKPRLTMGTLEEDLQEGVQQSDG</sequence>
<organism evidence="2 3">
    <name type="scientific">Pleurodeles waltl</name>
    <name type="common">Iberian ribbed newt</name>
    <dbReference type="NCBI Taxonomy" id="8319"/>
    <lineage>
        <taxon>Eukaryota</taxon>
        <taxon>Metazoa</taxon>
        <taxon>Chordata</taxon>
        <taxon>Craniata</taxon>
        <taxon>Vertebrata</taxon>
        <taxon>Euteleostomi</taxon>
        <taxon>Amphibia</taxon>
        <taxon>Batrachia</taxon>
        <taxon>Caudata</taxon>
        <taxon>Salamandroidea</taxon>
        <taxon>Salamandridae</taxon>
        <taxon>Pleurodelinae</taxon>
        <taxon>Pleurodeles</taxon>
    </lineage>
</organism>
<protein>
    <submittedName>
        <fullName evidence="2">Uncharacterized protein</fullName>
    </submittedName>
</protein>
<dbReference type="Proteomes" id="UP001066276">
    <property type="component" value="Chromosome 12"/>
</dbReference>
<accession>A0AAV7KYN6</accession>
<evidence type="ECO:0000313" key="3">
    <source>
        <dbReference type="Proteomes" id="UP001066276"/>
    </source>
</evidence>
<keyword evidence="3" id="KW-1185">Reference proteome</keyword>